<evidence type="ECO:0000259" key="2">
    <source>
        <dbReference type="Pfam" id="PF03795"/>
    </source>
</evidence>
<dbReference type="SUPFAM" id="SSF54909">
    <property type="entry name" value="Dimeric alpha+beta barrel"/>
    <property type="match status" value="1"/>
</dbReference>
<dbReference type="InterPro" id="IPR011008">
    <property type="entry name" value="Dimeric_a/b-barrel"/>
</dbReference>
<dbReference type="EMBL" id="CP008947">
    <property type="protein sequence ID" value="AII03307.1"/>
    <property type="molecule type" value="Genomic_DNA"/>
</dbReference>
<protein>
    <recommendedName>
        <fullName evidence="2">YCII-related domain-containing protein</fullName>
    </recommendedName>
</protein>
<dbReference type="eggNOG" id="COG2350">
    <property type="taxonomic scope" value="Bacteria"/>
</dbReference>
<dbReference type="Pfam" id="PF03795">
    <property type="entry name" value="YCII"/>
    <property type="match status" value="1"/>
</dbReference>
<feature type="domain" description="YCII-related" evidence="2">
    <location>
        <begin position="5"/>
        <end position="85"/>
    </location>
</feature>
<organism evidence="3 4">
    <name type="scientific">Rhodococcus opacus</name>
    <name type="common">Nocardia opaca</name>
    <dbReference type="NCBI Taxonomy" id="37919"/>
    <lineage>
        <taxon>Bacteria</taxon>
        <taxon>Bacillati</taxon>
        <taxon>Actinomycetota</taxon>
        <taxon>Actinomycetes</taxon>
        <taxon>Mycobacteriales</taxon>
        <taxon>Nocardiaceae</taxon>
        <taxon>Rhodococcus</taxon>
    </lineage>
</organism>
<evidence type="ECO:0000256" key="1">
    <source>
        <dbReference type="ARBA" id="ARBA00007689"/>
    </source>
</evidence>
<dbReference type="AlphaFoldDB" id="A0A076EDU7"/>
<comment type="similarity">
    <text evidence="1">Belongs to the YciI family.</text>
</comment>
<accession>A0A076EDU7</accession>
<name>A0A076EDU7_RHOOP</name>
<reference evidence="3 4" key="1">
    <citation type="submission" date="2014-07" db="EMBL/GenBank/DDBJ databases">
        <title>Genome Sequence of Rhodococcus opacus Strain R7, a Biodegrader of Mono- and Polycyclic Aromatic Hydrocarbons.</title>
        <authorList>
            <person name="Di Gennaro P."/>
            <person name="Zampolli J."/>
            <person name="Presti I."/>
            <person name="Cappelletti M."/>
            <person name="D'Ursi P."/>
            <person name="Orro A."/>
            <person name="Mezzelani A."/>
            <person name="Milanesi L."/>
        </authorList>
    </citation>
    <scope>NUCLEOTIDE SEQUENCE [LARGE SCALE GENOMIC DNA]</scope>
    <source>
        <strain evidence="3 4">R7</strain>
    </source>
</reference>
<evidence type="ECO:0000313" key="4">
    <source>
        <dbReference type="Proteomes" id="UP000028488"/>
    </source>
</evidence>
<evidence type="ECO:0000313" key="3">
    <source>
        <dbReference type="EMBL" id="AII03307.1"/>
    </source>
</evidence>
<proteinExistence type="inferred from homology"/>
<dbReference type="Proteomes" id="UP000028488">
    <property type="component" value="Chromosome"/>
</dbReference>
<dbReference type="InterPro" id="IPR005545">
    <property type="entry name" value="YCII"/>
</dbReference>
<gene>
    <name evidence="3" type="ORF">EP51_01035</name>
</gene>
<dbReference type="Gene3D" id="3.30.70.1060">
    <property type="entry name" value="Dimeric alpha+beta barrel"/>
    <property type="match status" value="1"/>
</dbReference>
<sequence length="94" mass="10115">MALFAVIWSYTTDASVKEAAHAEHLTFVKDAAARGMLQEAGAWADGAGALLVFQAVSEDALRSLLAEDPYVKQGVVVEQRIYQWNPVIGPLVGI</sequence>
<dbReference type="PANTHER" id="PTHR37828">
    <property type="entry name" value="GSR2449 PROTEIN"/>
    <property type="match status" value="1"/>
</dbReference>
<dbReference type="RefSeq" id="WP_112298470.1">
    <property type="nucleotide sequence ID" value="NZ_CP008947.1"/>
</dbReference>
<dbReference type="PANTHER" id="PTHR37828:SF1">
    <property type="entry name" value="YCII-RELATED DOMAIN-CONTAINING PROTEIN"/>
    <property type="match status" value="1"/>
</dbReference>